<dbReference type="PANTHER" id="PTHR24078">
    <property type="entry name" value="DNAJ HOMOLOG SUBFAMILY C MEMBER"/>
    <property type="match status" value="1"/>
</dbReference>
<dbReference type="FunFam" id="2.60.260.20:FF:000006">
    <property type="entry name" value="DnaJ subfamily B member 13"/>
    <property type="match status" value="1"/>
</dbReference>
<dbReference type="InterPro" id="IPR002939">
    <property type="entry name" value="DnaJ_C"/>
</dbReference>
<dbReference type="InterPro" id="IPR051339">
    <property type="entry name" value="DnaJ_subfamily_B"/>
</dbReference>
<dbReference type="GO" id="GO:0006457">
    <property type="term" value="P:protein folding"/>
    <property type="evidence" value="ECO:0007669"/>
    <property type="project" value="InterPro"/>
</dbReference>
<protein>
    <submittedName>
        <fullName evidence="6">DnaJ homolog subfamily B member 1</fullName>
    </submittedName>
</protein>
<dbReference type="GO" id="GO:0005829">
    <property type="term" value="C:cytosol"/>
    <property type="evidence" value="ECO:0007669"/>
    <property type="project" value="TreeGrafter"/>
</dbReference>
<gene>
    <name evidence="6" type="primary">LOC110417420</name>
</gene>
<dbReference type="FunFam" id="2.60.260.20:FF:000002">
    <property type="entry name" value="Dnaj homolog subfamily b member"/>
    <property type="match status" value="1"/>
</dbReference>
<feature type="region of interest" description="Disordered" evidence="2">
    <location>
        <begin position="130"/>
        <end position="174"/>
    </location>
</feature>
<dbReference type="InterPro" id="IPR008971">
    <property type="entry name" value="HSP40/DnaJ_pept-bd"/>
</dbReference>
<dbReference type="AlphaFoldDB" id="A0A6J1AET9"/>
<evidence type="ECO:0000256" key="1">
    <source>
        <dbReference type="ARBA" id="ARBA00023186"/>
    </source>
</evidence>
<dbReference type="Gene3D" id="2.60.260.20">
    <property type="entry name" value="Urease metallochaperone UreE, N-terminal domain"/>
    <property type="match status" value="2"/>
</dbReference>
<dbReference type="PANTHER" id="PTHR24078:SF574">
    <property type="entry name" value="CHAPERONE DNAJ C-TERMINAL DOMAIN-CONTAINING PROTEIN"/>
    <property type="match status" value="1"/>
</dbReference>
<name>A0A6J1AET9_9ROSI</name>
<evidence type="ECO:0000313" key="6">
    <source>
        <dbReference type="RefSeq" id="XP_021285453.1"/>
    </source>
</evidence>
<organism evidence="5 6">
    <name type="scientific">Herrania umbratica</name>
    <dbReference type="NCBI Taxonomy" id="108875"/>
    <lineage>
        <taxon>Eukaryota</taxon>
        <taxon>Viridiplantae</taxon>
        <taxon>Streptophyta</taxon>
        <taxon>Embryophyta</taxon>
        <taxon>Tracheophyta</taxon>
        <taxon>Spermatophyta</taxon>
        <taxon>Magnoliopsida</taxon>
        <taxon>eudicotyledons</taxon>
        <taxon>Gunneridae</taxon>
        <taxon>Pentapetalae</taxon>
        <taxon>rosids</taxon>
        <taxon>malvids</taxon>
        <taxon>Malvales</taxon>
        <taxon>Malvaceae</taxon>
        <taxon>Byttnerioideae</taxon>
        <taxon>Herrania</taxon>
    </lineage>
</organism>
<dbReference type="GeneID" id="110417420"/>
<feature type="domain" description="Chaperone DnaJ C-terminal" evidence="4">
    <location>
        <begin position="198"/>
        <end position="356"/>
    </location>
</feature>
<proteinExistence type="predicted"/>
<feature type="chain" id="PRO_5027004099" evidence="3">
    <location>
        <begin position="16"/>
        <end position="375"/>
    </location>
</feature>
<dbReference type="GO" id="GO:0051082">
    <property type="term" value="F:unfolded protein binding"/>
    <property type="evidence" value="ECO:0007669"/>
    <property type="project" value="InterPro"/>
</dbReference>
<keyword evidence="3" id="KW-0732">Signal</keyword>
<dbReference type="SUPFAM" id="SSF49493">
    <property type="entry name" value="HSP40/DnaJ peptide-binding domain"/>
    <property type="match status" value="2"/>
</dbReference>
<dbReference type="CDD" id="cd10747">
    <property type="entry name" value="DnaJ_C"/>
    <property type="match status" value="1"/>
</dbReference>
<feature type="region of interest" description="Disordered" evidence="2">
    <location>
        <begin position="59"/>
        <end position="98"/>
    </location>
</feature>
<keyword evidence="1" id="KW-0143">Chaperone</keyword>
<reference evidence="6" key="1">
    <citation type="submission" date="2025-08" db="UniProtKB">
        <authorList>
            <consortium name="RefSeq"/>
        </authorList>
    </citation>
    <scope>IDENTIFICATION</scope>
    <source>
        <tissue evidence="6">Leaf</tissue>
    </source>
</reference>
<accession>A0A6J1AET9</accession>
<dbReference type="Proteomes" id="UP000504621">
    <property type="component" value="Unplaced"/>
</dbReference>
<evidence type="ECO:0000256" key="2">
    <source>
        <dbReference type="SAM" id="MobiDB-lite"/>
    </source>
</evidence>
<evidence type="ECO:0000259" key="4">
    <source>
        <dbReference type="Pfam" id="PF01556"/>
    </source>
</evidence>
<keyword evidence="5" id="KW-1185">Reference proteome</keyword>
<evidence type="ECO:0000313" key="5">
    <source>
        <dbReference type="Proteomes" id="UP000504621"/>
    </source>
</evidence>
<dbReference type="RefSeq" id="XP_021285453.1">
    <property type="nucleotide sequence ID" value="XM_021429778.1"/>
</dbReference>
<dbReference type="GO" id="GO:0051087">
    <property type="term" value="F:protein-folding chaperone binding"/>
    <property type="evidence" value="ECO:0007669"/>
    <property type="project" value="TreeGrafter"/>
</dbReference>
<dbReference type="OrthoDB" id="550424at2759"/>
<dbReference type="Pfam" id="PF01556">
    <property type="entry name" value="DnaJ_C"/>
    <property type="match status" value="1"/>
</dbReference>
<feature type="signal peptide" evidence="3">
    <location>
        <begin position="1"/>
        <end position="15"/>
    </location>
</feature>
<evidence type="ECO:0000256" key="3">
    <source>
        <dbReference type="SAM" id="SignalP"/>
    </source>
</evidence>
<sequence length="375" mass="42229">MSSLFFFFFFFSLRFRPFFLMVDHLRECASISNQKKKGFSLRDLTQLYRSLFALRSWRRHKKSSSKEPHSKRPQTIDEPYQGPGNENRDKGNMYGVGSYRYNGNGLQGNSPTSANNACFKHRSMDTFFSSIPPPISRSASKRSPAPSPRPSFAYRNGSLRSTDTKGIFPETLSRSPNRWNGNPIMFSNSTGMVKPPPIERQLECTLEELCYGCMKKIKITRDVLTESGQIVQEDEILSVKVKPGWKKGTKITFEGMGNERPGAYAADITFVIAEKRHNLFTREGDNLELAIEIPLVKALTGCTIPIPLLGGEKMNLRVDEIIHPGYQRIITGQGMPNTKEHGGRGNLKVVFLINFPTELTDEQRATVVSILGDSC</sequence>